<name>A0A2G6KJG5_9BACT</name>
<comment type="caution">
    <text evidence="5">The sequence shown here is derived from an EMBL/GenBank/DDBJ whole genome shotgun (WGS) entry which is preliminary data.</text>
</comment>
<dbReference type="NCBIfam" id="NF003593">
    <property type="entry name" value="PRK05255.1-1"/>
    <property type="match status" value="1"/>
</dbReference>
<evidence type="ECO:0000313" key="6">
    <source>
        <dbReference type="Proteomes" id="UP000230821"/>
    </source>
</evidence>
<dbReference type="PANTHER" id="PTHR38101">
    <property type="entry name" value="UPF0307 PROTEIN YJGA"/>
    <property type="match status" value="1"/>
</dbReference>
<dbReference type="EMBL" id="PDSK01000041">
    <property type="protein sequence ID" value="PIE35510.1"/>
    <property type="molecule type" value="Genomic_DNA"/>
</dbReference>
<evidence type="ECO:0000256" key="3">
    <source>
        <dbReference type="ARBA" id="ARBA00022730"/>
    </source>
</evidence>
<keyword evidence="2" id="KW-0690">Ribosome biogenesis</keyword>
<dbReference type="InterPro" id="IPR023153">
    <property type="entry name" value="DarP_sf"/>
</dbReference>
<proteinExistence type="inferred from homology"/>
<dbReference type="PANTHER" id="PTHR38101:SF1">
    <property type="entry name" value="UPF0307 PROTEIN YJGA"/>
    <property type="match status" value="1"/>
</dbReference>
<dbReference type="Proteomes" id="UP000230821">
    <property type="component" value="Unassembled WGS sequence"/>
</dbReference>
<dbReference type="InterPro" id="IPR006839">
    <property type="entry name" value="DarP"/>
</dbReference>
<evidence type="ECO:0000256" key="4">
    <source>
        <dbReference type="ARBA" id="ARBA00022884"/>
    </source>
</evidence>
<dbReference type="AlphaFoldDB" id="A0A2G6KJG5"/>
<reference evidence="5 6" key="1">
    <citation type="submission" date="2017-10" db="EMBL/GenBank/DDBJ databases">
        <title>Novel microbial diversity and functional potential in the marine mammal oral microbiome.</title>
        <authorList>
            <person name="Dudek N.K."/>
            <person name="Sun C.L."/>
            <person name="Burstein D."/>
            <person name="Kantor R.S."/>
            <person name="Aliaga Goltsman D.S."/>
            <person name="Bik E.M."/>
            <person name="Thomas B.C."/>
            <person name="Banfield J.F."/>
            <person name="Relman D.A."/>
        </authorList>
    </citation>
    <scope>NUCLEOTIDE SEQUENCE [LARGE SCALE GENOMIC DNA]</scope>
    <source>
        <strain evidence="5">DOLJORAL78_47_16</strain>
    </source>
</reference>
<organism evidence="5 6">
    <name type="scientific">candidate division KSB3 bacterium</name>
    <dbReference type="NCBI Taxonomy" id="2044937"/>
    <lineage>
        <taxon>Bacteria</taxon>
        <taxon>candidate division KSB3</taxon>
    </lineage>
</organism>
<dbReference type="PIRSF" id="PIRSF016183">
    <property type="entry name" value="UCP016183"/>
    <property type="match status" value="1"/>
</dbReference>
<keyword evidence="3" id="KW-0699">rRNA-binding</keyword>
<dbReference type="GO" id="GO:0019843">
    <property type="term" value="F:rRNA binding"/>
    <property type="evidence" value="ECO:0007669"/>
    <property type="project" value="UniProtKB-KW"/>
</dbReference>
<protein>
    <recommendedName>
        <fullName evidence="7">Ribosome-associated protein</fullName>
    </recommendedName>
</protein>
<evidence type="ECO:0000256" key="2">
    <source>
        <dbReference type="ARBA" id="ARBA00022517"/>
    </source>
</evidence>
<dbReference type="CDD" id="cd16331">
    <property type="entry name" value="YjgA-like"/>
    <property type="match status" value="1"/>
</dbReference>
<dbReference type="GO" id="GO:0042254">
    <property type="term" value="P:ribosome biogenesis"/>
    <property type="evidence" value="ECO:0007669"/>
    <property type="project" value="UniProtKB-KW"/>
</dbReference>
<sequence>MEPERKSRSQIKRETQALQKLGERLVELSPEQLETIDMPDTLREAVLFAQRITSREARRRQLQYIGTVMRRTNPETIRQAFENRDHQSRETTQALHQLEQWREGLIQGHETLIDYLCQRFPHTDRQRLRQLVRNARKEQSQEKPPKAARQLFRYLREISSENHTQ</sequence>
<keyword evidence="1" id="KW-0963">Cytoplasm</keyword>
<dbReference type="SUPFAM" id="SSF158710">
    <property type="entry name" value="PSPTO4464-like"/>
    <property type="match status" value="1"/>
</dbReference>
<keyword evidence="4" id="KW-0694">RNA-binding</keyword>
<dbReference type="HAMAP" id="MF_00765">
    <property type="entry name" value="DarP"/>
    <property type="match status" value="1"/>
</dbReference>
<evidence type="ECO:0008006" key="7">
    <source>
        <dbReference type="Google" id="ProtNLM"/>
    </source>
</evidence>
<gene>
    <name evidence="5" type="ORF">CSA56_03965</name>
</gene>
<accession>A0A2G6KJG5</accession>
<evidence type="ECO:0000313" key="5">
    <source>
        <dbReference type="EMBL" id="PIE35510.1"/>
    </source>
</evidence>
<dbReference type="GO" id="GO:0005829">
    <property type="term" value="C:cytosol"/>
    <property type="evidence" value="ECO:0007669"/>
    <property type="project" value="TreeGrafter"/>
</dbReference>
<dbReference type="Pfam" id="PF04751">
    <property type="entry name" value="DarP"/>
    <property type="match status" value="1"/>
</dbReference>
<dbReference type="Gene3D" id="1.10.60.30">
    <property type="entry name" value="PSPTO4464-like domains"/>
    <property type="match status" value="2"/>
</dbReference>
<evidence type="ECO:0000256" key="1">
    <source>
        <dbReference type="ARBA" id="ARBA00022490"/>
    </source>
</evidence>